<reference evidence="6" key="1">
    <citation type="journal article" date="2019" name="Int. J. Syst. Evol. Microbiol.">
        <title>The Global Catalogue of Microorganisms (GCM) 10K type strain sequencing project: providing services to taxonomists for standard genome sequencing and annotation.</title>
        <authorList>
            <consortium name="The Broad Institute Genomics Platform"/>
            <consortium name="The Broad Institute Genome Sequencing Center for Infectious Disease"/>
            <person name="Wu L."/>
            <person name="Ma J."/>
        </authorList>
    </citation>
    <scope>NUCLEOTIDE SEQUENCE [LARGE SCALE GENOMIC DNA]</scope>
    <source>
        <strain evidence="6">NBRC 100033</strain>
    </source>
</reference>
<organism evidence="5 6">
    <name type="scientific">Marinospirillum insulare</name>
    <dbReference type="NCBI Taxonomy" id="217169"/>
    <lineage>
        <taxon>Bacteria</taxon>
        <taxon>Pseudomonadati</taxon>
        <taxon>Pseudomonadota</taxon>
        <taxon>Gammaproteobacteria</taxon>
        <taxon>Oceanospirillales</taxon>
        <taxon>Oceanospirillaceae</taxon>
        <taxon>Marinospirillum</taxon>
    </lineage>
</organism>
<keyword evidence="3 4" id="KW-0012">Acyltransferase</keyword>
<proteinExistence type="inferred from homology"/>
<dbReference type="InterPro" id="IPR004616">
    <property type="entry name" value="Leu/Phe-tRNA_Trfase"/>
</dbReference>
<dbReference type="EC" id="2.3.2.6" evidence="4"/>
<comment type="catalytic activity">
    <reaction evidence="4">
        <text>N-terminal L-arginyl-[protein] + L-leucyl-tRNA(Leu) = N-terminal L-leucyl-L-arginyl-[protein] + tRNA(Leu) + H(+)</text>
        <dbReference type="Rhea" id="RHEA:50416"/>
        <dbReference type="Rhea" id="RHEA-COMP:9613"/>
        <dbReference type="Rhea" id="RHEA-COMP:9622"/>
        <dbReference type="Rhea" id="RHEA-COMP:12672"/>
        <dbReference type="Rhea" id="RHEA-COMP:12673"/>
        <dbReference type="ChEBI" id="CHEBI:15378"/>
        <dbReference type="ChEBI" id="CHEBI:64719"/>
        <dbReference type="ChEBI" id="CHEBI:78442"/>
        <dbReference type="ChEBI" id="CHEBI:78494"/>
        <dbReference type="ChEBI" id="CHEBI:133044"/>
        <dbReference type="EC" id="2.3.2.6"/>
    </reaction>
</comment>
<dbReference type="Pfam" id="PF03588">
    <property type="entry name" value="Leu_Phe_trans"/>
    <property type="match status" value="1"/>
</dbReference>
<evidence type="ECO:0000256" key="3">
    <source>
        <dbReference type="ARBA" id="ARBA00023315"/>
    </source>
</evidence>
<evidence type="ECO:0000256" key="1">
    <source>
        <dbReference type="ARBA" id="ARBA00022490"/>
    </source>
</evidence>
<dbReference type="InterPro" id="IPR016181">
    <property type="entry name" value="Acyl_CoA_acyltransferase"/>
</dbReference>
<comment type="caution">
    <text evidence="5">The sequence shown here is derived from an EMBL/GenBank/DDBJ whole genome shotgun (WGS) entry which is preliminary data.</text>
</comment>
<evidence type="ECO:0000256" key="2">
    <source>
        <dbReference type="ARBA" id="ARBA00022679"/>
    </source>
</evidence>
<comment type="function">
    <text evidence="4">Functions in the N-end rule pathway of protein degradation where it conjugates Leu, Phe and, less efficiently, Met from aminoacyl-tRNAs to the N-termini of proteins containing an N-terminal arginine or lysine.</text>
</comment>
<dbReference type="RefSeq" id="WP_036239187.1">
    <property type="nucleotide sequence ID" value="NZ_BSOR01000011.1"/>
</dbReference>
<protein>
    <recommendedName>
        <fullName evidence="4">Leucyl/phenylalanyl-tRNA--protein transferase</fullName>
        <ecNumber evidence="4">2.3.2.6</ecNumber>
    </recommendedName>
    <alternativeName>
        <fullName evidence="4">L/F-transferase</fullName>
    </alternativeName>
    <alternativeName>
        <fullName evidence="4">Leucyltransferase</fullName>
    </alternativeName>
    <alternativeName>
        <fullName evidence="4">Phenyalanyltransferase</fullName>
    </alternativeName>
</protein>
<gene>
    <name evidence="4 5" type="primary">aat</name>
    <name evidence="5" type="ORF">GCM10007878_05520</name>
</gene>
<comment type="similarity">
    <text evidence="4">Belongs to the L/F-transferase family.</text>
</comment>
<dbReference type="PANTHER" id="PTHR30098">
    <property type="entry name" value="LEUCYL/PHENYLALANYL-TRNA--PROTEIN TRANSFERASE"/>
    <property type="match status" value="1"/>
</dbReference>
<dbReference type="Gene3D" id="3.40.630.70">
    <property type="entry name" value="Leucyl/phenylalanyl-tRNA-protein transferase, C-terminal domain"/>
    <property type="match status" value="1"/>
</dbReference>
<dbReference type="HAMAP" id="MF_00688">
    <property type="entry name" value="Leu_Phe_trans"/>
    <property type="match status" value="1"/>
</dbReference>
<dbReference type="Proteomes" id="UP001156682">
    <property type="component" value="Unassembled WGS sequence"/>
</dbReference>
<evidence type="ECO:0000313" key="6">
    <source>
        <dbReference type="Proteomes" id="UP001156682"/>
    </source>
</evidence>
<dbReference type="InterPro" id="IPR042203">
    <property type="entry name" value="Leu/Phe-tRNA_Trfase_C"/>
</dbReference>
<evidence type="ECO:0000313" key="5">
    <source>
        <dbReference type="EMBL" id="GLR63117.1"/>
    </source>
</evidence>
<dbReference type="GO" id="GO:0016740">
    <property type="term" value="F:transferase activity"/>
    <property type="evidence" value="ECO:0007669"/>
    <property type="project" value="UniProtKB-KW"/>
</dbReference>
<keyword evidence="6" id="KW-1185">Reference proteome</keyword>
<comment type="catalytic activity">
    <reaction evidence="4">
        <text>N-terminal L-lysyl-[protein] + L-leucyl-tRNA(Leu) = N-terminal L-leucyl-L-lysyl-[protein] + tRNA(Leu) + H(+)</text>
        <dbReference type="Rhea" id="RHEA:12340"/>
        <dbReference type="Rhea" id="RHEA-COMP:9613"/>
        <dbReference type="Rhea" id="RHEA-COMP:9622"/>
        <dbReference type="Rhea" id="RHEA-COMP:12670"/>
        <dbReference type="Rhea" id="RHEA-COMP:12671"/>
        <dbReference type="ChEBI" id="CHEBI:15378"/>
        <dbReference type="ChEBI" id="CHEBI:65249"/>
        <dbReference type="ChEBI" id="CHEBI:78442"/>
        <dbReference type="ChEBI" id="CHEBI:78494"/>
        <dbReference type="ChEBI" id="CHEBI:133043"/>
        <dbReference type="EC" id="2.3.2.6"/>
    </reaction>
</comment>
<dbReference type="EMBL" id="BSOR01000011">
    <property type="protein sequence ID" value="GLR63117.1"/>
    <property type="molecule type" value="Genomic_DNA"/>
</dbReference>
<dbReference type="NCBIfam" id="TIGR00667">
    <property type="entry name" value="aat"/>
    <property type="match status" value="1"/>
</dbReference>
<keyword evidence="1 4" id="KW-0963">Cytoplasm</keyword>
<keyword evidence="2 4" id="KW-0808">Transferase</keyword>
<comment type="subcellular location">
    <subcellularLocation>
        <location evidence="4">Cytoplasm</location>
    </subcellularLocation>
</comment>
<name>A0ABQ5ZVS1_9GAMM</name>
<dbReference type="InterPro" id="IPR042221">
    <property type="entry name" value="Leu/Phe-tRNA_Trfase_N"/>
</dbReference>
<comment type="catalytic activity">
    <reaction evidence="4">
        <text>L-phenylalanyl-tRNA(Phe) + an N-terminal L-alpha-aminoacyl-[protein] = an N-terminal L-phenylalanyl-L-alpha-aminoacyl-[protein] + tRNA(Phe)</text>
        <dbReference type="Rhea" id="RHEA:43632"/>
        <dbReference type="Rhea" id="RHEA-COMP:9668"/>
        <dbReference type="Rhea" id="RHEA-COMP:9699"/>
        <dbReference type="Rhea" id="RHEA-COMP:10636"/>
        <dbReference type="Rhea" id="RHEA-COMP:10637"/>
        <dbReference type="ChEBI" id="CHEBI:78442"/>
        <dbReference type="ChEBI" id="CHEBI:78531"/>
        <dbReference type="ChEBI" id="CHEBI:78597"/>
        <dbReference type="ChEBI" id="CHEBI:83561"/>
        <dbReference type="EC" id="2.3.2.6"/>
    </reaction>
</comment>
<dbReference type="PANTHER" id="PTHR30098:SF2">
    <property type="entry name" value="LEUCYL_PHENYLALANYL-TRNA--PROTEIN TRANSFERASE"/>
    <property type="match status" value="1"/>
</dbReference>
<accession>A0ABQ5ZVS1</accession>
<evidence type="ECO:0000256" key="4">
    <source>
        <dbReference type="HAMAP-Rule" id="MF_00688"/>
    </source>
</evidence>
<dbReference type="Gene3D" id="3.30.70.3550">
    <property type="entry name" value="Leucyl/phenylalanyl-tRNA-protein transferase, N-terminal domain"/>
    <property type="match status" value="1"/>
</dbReference>
<sequence length="224" mass="25382">MLEIWQLDKELWFPSPNLALQEPNGLLAFGGDLSAERLLLAYQQGIFPWFNEGEPPLWWSPAPRMVLYPEEIRISRSLNKRLKRQEFQLSFDTCFAEVINQCAISRQATSGTWITSEMQTAYTQLHQQGYAHSVEVWQQGHLVGGLYGLALGGMFFGESMFSHVSDASKVALVELSWHLKQQGFSLIDCQVYSNHLASLGAKEISRELFLHTLAKASRAEVSFL</sequence>
<dbReference type="SUPFAM" id="SSF55729">
    <property type="entry name" value="Acyl-CoA N-acyltransferases (Nat)"/>
    <property type="match status" value="1"/>
</dbReference>